<dbReference type="InterPro" id="IPR027443">
    <property type="entry name" value="IPNS-like_sf"/>
</dbReference>
<reference evidence="3 4" key="1">
    <citation type="submission" date="2024-02" db="EMBL/GenBank/DDBJ databases">
        <authorList>
            <person name="Daric V."/>
            <person name="Darras S."/>
        </authorList>
    </citation>
    <scope>NUCLEOTIDE SEQUENCE [LARGE SCALE GENOMIC DNA]</scope>
</reference>
<dbReference type="Gene3D" id="2.60.120.330">
    <property type="entry name" value="B-lactam Antibiotic, Isopenicillin N Synthase, Chain"/>
    <property type="match status" value="1"/>
</dbReference>
<evidence type="ECO:0000256" key="1">
    <source>
        <dbReference type="RuleBase" id="RU003682"/>
    </source>
</evidence>
<dbReference type="SUPFAM" id="SSF51197">
    <property type="entry name" value="Clavaminate synthase-like"/>
    <property type="match status" value="1"/>
</dbReference>
<keyword evidence="1" id="KW-0479">Metal-binding</keyword>
<dbReference type="Pfam" id="PF03171">
    <property type="entry name" value="2OG-FeII_Oxy"/>
    <property type="match status" value="1"/>
</dbReference>
<feature type="domain" description="Fe2OG dioxygenase" evidence="2">
    <location>
        <begin position="189"/>
        <end position="296"/>
    </location>
</feature>
<dbReference type="EMBL" id="CAWYQH010000057">
    <property type="protein sequence ID" value="CAK8679214.1"/>
    <property type="molecule type" value="Genomic_DNA"/>
</dbReference>
<proteinExistence type="inferred from homology"/>
<protein>
    <recommendedName>
        <fullName evidence="2">Fe2OG dioxygenase domain-containing protein</fullName>
    </recommendedName>
</protein>
<dbReference type="InterPro" id="IPR044861">
    <property type="entry name" value="IPNS-like_FE2OG_OXY"/>
</dbReference>
<evidence type="ECO:0000313" key="3">
    <source>
        <dbReference type="EMBL" id="CAK8679214.1"/>
    </source>
</evidence>
<dbReference type="Pfam" id="PF14226">
    <property type="entry name" value="DIOX_N"/>
    <property type="match status" value="1"/>
</dbReference>
<name>A0ABP0FHQ8_CLALP</name>
<evidence type="ECO:0000259" key="2">
    <source>
        <dbReference type="PROSITE" id="PS51471"/>
    </source>
</evidence>
<dbReference type="InterPro" id="IPR005123">
    <property type="entry name" value="Oxoglu/Fe-dep_dioxygenase_dom"/>
</dbReference>
<comment type="caution">
    <text evidence="3">The sequence shown here is derived from an EMBL/GenBank/DDBJ whole genome shotgun (WGS) entry which is preliminary data.</text>
</comment>
<dbReference type="InterPro" id="IPR050231">
    <property type="entry name" value="Iron_ascorbate_oxido_reductase"/>
</dbReference>
<sequence>MARQAVAENRFSIMSVGIIPVVDYKSCGLHLSDQQLKKEDLYNAGKELVDAFSTLGFVYLTNSGVDPQLLAEAREITNRFFRLQSSQKQRYSMEESIAFGYIGLGREEAGYGEVGDFKEAFNFDGNSVFNHPNKLPEDICPGILDFTKKFMATGRKLAERIMDSLTMGMELKEESDLKNCHRNLHNEGNITQMRLNYYGSAIDNNLKAGRVRLGAHTDWGTFTLLFQDNVGGLQLEHNGDFIDAVPLQNAIVINIGDSLNLLSCGQLKSKEHRVVVPEEEVRQKLTRHSYVYFLSPDDDAVINHPLLYKDEEKNEKNFKNLPCPLNFEKLCSQKFAEIHVPKQA</sequence>
<gene>
    <name evidence="3" type="ORF">CVLEPA_LOCUS9468</name>
</gene>
<evidence type="ECO:0000313" key="4">
    <source>
        <dbReference type="Proteomes" id="UP001642483"/>
    </source>
</evidence>
<dbReference type="Proteomes" id="UP001642483">
    <property type="component" value="Unassembled WGS sequence"/>
</dbReference>
<keyword evidence="1" id="KW-0560">Oxidoreductase</keyword>
<organism evidence="3 4">
    <name type="scientific">Clavelina lepadiformis</name>
    <name type="common">Light-bulb sea squirt</name>
    <name type="synonym">Ascidia lepadiformis</name>
    <dbReference type="NCBI Taxonomy" id="159417"/>
    <lineage>
        <taxon>Eukaryota</taxon>
        <taxon>Metazoa</taxon>
        <taxon>Chordata</taxon>
        <taxon>Tunicata</taxon>
        <taxon>Ascidiacea</taxon>
        <taxon>Aplousobranchia</taxon>
        <taxon>Clavelinidae</taxon>
        <taxon>Clavelina</taxon>
    </lineage>
</organism>
<accession>A0ABP0FHQ8</accession>
<comment type="similarity">
    <text evidence="1">Belongs to the iron/ascorbate-dependent oxidoreductase family.</text>
</comment>
<keyword evidence="1" id="KW-0408">Iron</keyword>
<keyword evidence="4" id="KW-1185">Reference proteome</keyword>
<dbReference type="InterPro" id="IPR026992">
    <property type="entry name" value="DIOX_N"/>
</dbReference>
<dbReference type="PANTHER" id="PTHR47990">
    <property type="entry name" value="2-OXOGLUTARATE (2OG) AND FE(II)-DEPENDENT OXYGENASE SUPERFAMILY PROTEIN-RELATED"/>
    <property type="match status" value="1"/>
</dbReference>
<dbReference type="PROSITE" id="PS51471">
    <property type="entry name" value="FE2OG_OXY"/>
    <property type="match status" value="1"/>
</dbReference>